<protein>
    <recommendedName>
        <fullName evidence="9">Hemoglobinase</fullName>
        <ecNumber evidence="3">3.4.22.34</ecNumber>
    </recommendedName>
</protein>
<reference evidence="12 13" key="1">
    <citation type="submission" date="2013-11" db="EMBL/GenBank/DDBJ databases">
        <title>Opisthorchis viverrini - life in the bile duct.</title>
        <authorList>
            <person name="Young N.D."/>
            <person name="Nagarajan N."/>
            <person name="Lin S.J."/>
            <person name="Korhonen P.K."/>
            <person name="Jex A.R."/>
            <person name="Hall R.S."/>
            <person name="Safavi-Hemami H."/>
            <person name="Kaewkong W."/>
            <person name="Bertrand D."/>
            <person name="Gao S."/>
            <person name="Seet Q."/>
            <person name="Wongkham S."/>
            <person name="Teh B.T."/>
            <person name="Wongkham C."/>
            <person name="Intapan P.M."/>
            <person name="Maleewong W."/>
            <person name="Yang X."/>
            <person name="Hu M."/>
            <person name="Wang Z."/>
            <person name="Hofmann A."/>
            <person name="Sternberg P.W."/>
            <person name="Tan P."/>
            <person name="Wang J."/>
            <person name="Gasser R.B."/>
        </authorList>
    </citation>
    <scope>NUCLEOTIDE SEQUENCE [LARGE SCALE GENOMIC DNA]</scope>
</reference>
<dbReference type="OrthoDB" id="9973749at2759"/>
<dbReference type="CTD" id="20324924"/>
<feature type="active site" evidence="10">
    <location>
        <position position="165"/>
    </location>
</feature>
<comment type="catalytic activity">
    <reaction evidence="1">
        <text>Hydrolysis of proteins and small molecule substrates at -Asn-|-Xaa- bonds.</text>
        <dbReference type="EC" id="3.4.22.34"/>
    </reaction>
</comment>
<dbReference type="Proteomes" id="UP000054324">
    <property type="component" value="Unassembled WGS sequence"/>
</dbReference>
<keyword evidence="13" id="KW-1185">Reference proteome</keyword>
<evidence type="ECO:0000256" key="9">
    <source>
        <dbReference type="ARBA" id="ARBA00069042"/>
    </source>
</evidence>
<dbReference type="PANTHER" id="PTHR12000:SF42">
    <property type="entry name" value="LEGUMAIN"/>
    <property type="match status" value="1"/>
</dbReference>
<dbReference type="FunFam" id="3.40.50.1460:FF:000006">
    <property type="entry name" value="Legumain"/>
    <property type="match status" value="1"/>
</dbReference>
<gene>
    <name evidence="12" type="ORF">T265_10756</name>
</gene>
<evidence type="ECO:0000256" key="6">
    <source>
        <dbReference type="ARBA" id="ARBA00022801"/>
    </source>
</evidence>
<dbReference type="Gene3D" id="1.10.132.130">
    <property type="match status" value="1"/>
</dbReference>
<comment type="similarity">
    <text evidence="2">Belongs to the peptidase C13 family.</text>
</comment>
<keyword evidence="4" id="KW-0645">Protease</keyword>
<dbReference type="Pfam" id="PF01650">
    <property type="entry name" value="Peptidase_C13"/>
    <property type="match status" value="1"/>
</dbReference>
<evidence type="ECO:0000256" key="3">
    <source>
        <dbReference type="ARBA" id="ARBA00012628"/>
    </source>
</evidence>
<dbReference type="GO" id="GO:0006624">
    <property type="term" value="P:vacuolar protein processing"/>
    <property type="evidence" value="ECO:0007669"/>
    <property type="project" value="TreeGrafter"/>
</dbReference>
<evidence type="ECO:0000256" key="4">
    <source>
        <dbReference type="ARBA" id="ARBA00022670"/>
    </source>
</evidence>
<keyword evidence="7" id="KW-0788">Thiol protease</keyword>
<dbReference type="MEROPS" id="C13.007"/>
<keyword evidence="5 11" id="KW-0732">Signal</keyword>
<evidence type="ECO:0000256" key="11">
    <source>
        <dbReference type="SAM" id="SignalP"/>
    </source>
</evidence>
<dbReference type="CDD" id="cd21115">
    <property type="entry name" value="legumain_C"/>
    <property type="match status" value="1"/>
</dbReference>
<dbReference type="InterPro" id="IPR001096">
    <property type="entry name" value="Peptidase_C13"/>
</dbReference>
<dbReference type="PRINTS" id="PR00776">
    <property type="entry name" value="HEMOGLOBNASE"/>
</dbReference>
<evidence type="ECO:0000256" key="7">
    <source>
        <dbReference type="ARBA" id="ARBA00022807"/>
    </source>
</evidence>
<dbReference type="EMBL" id="KL597023">
    <property type="protein sequence ID" value="KER20769.1"/>
    <property type="molecule type" value="Genomic_DNA"/>
</dbReference>
<sequence length="445" mass="51438">MELQVNLDMKRGCSFLIAFLFSIDLVARSEAIGVHNWSSILNNQPSKNWVILLAGSDTWTNYRHQANVYHAYQVVRANNVPPENIITFAVDDIANNRSNPFKGSVFHDYRHEDVYNGVVIDYRDKDVNPKMFEKVLKGDKTLERQGKKVLNSGRDDYVFIYYTGHGLPYEISFPSENLDAAEFNKLLIYLYSNYKYKKMVLYMDACRSGSIFQGMLPSEVGIYATTSAKDNEDSFAEFCEDSRISVCLATEFSYAWITDSQFKDIKTRTLDQQYEEVKRRTVSSHVMRYGEMAMKSLPVGKFQGHYDLPMHRNDKEIALSAADRKPSSRVYLFSMSRNLMEAITVEEHETAWRKLYRALQLGHIVKEMFRDIVMDVTTHYKPSVNELSNRNEISCFKAVFDHFRMHCFTIKQVPEVARQTAHLMELCKAGYDAETLIEAVHNICS</sequence>
<keyword evidence="6" id="KW-0378">Hydrolase</keyword>
<dbReference type="InterPro" id="IPR048501">
    <property type="entry name" value="Legum_prodom"/>
</dbReference>
<proteinExistence type="inferred from homology"/>
<feature type="signal peptide" evidence="11">
    <location>
        <begin position="1"/>
        <end position="31"/>
    </location>
</feature>
<name>A0A075A036_OPIVI</name>
<dbReference type="EC" id="3.4.22.34" evidence="3"/>
<dbReference type="Gene3D" id="3.40.50.1460">
    <property type="match status" value="1"/>
</dbReference>
<organism evidence="12 13">
    <name type="scientific">Opisthorchis viverrini</name>
    <name type="common">Southeast Asian liver fluke</name>
    <dbReference type="NCBI Taxonomy" id="6198"/>
    <lineage>
        <taxon>Eukaryota</taxon>
        <taxon>Metazoa</taxon>
        <taxon>Spiralia</taxon>
        <taxon>Lophotrochozoa</taxon>
        <taxon>Platyhelminthes</taxon>
        <taxon>Trematoda</taxon>
        <taxon>Digenea</taxon>
        <taxon>Opisthorchiida</taxon>
        <taxon>Opisthorchiata</taxon>
        <taxon>Opisthorchiidae</taxon>
        <taxon>Opisthorchis</taxon>
    </lineage>
</organism>
<evidence type="ECO:0000256" key="2">
    <source>
        <dbReference type="ARBA" id="ARBA00009941"/>
    </source>
</evidence>
<evidence type="ECO:0000256" key="1">
    <source>
        <dbReference type="ARBA" id="ARBA00000810"/>
    </source>
</evidence>
<evidence type="ECO:0000256" key="10">
    <source>
        <dbReference type="PIRSR" id="PIRSR019663-1"/>
    </source>
</evidence>
<dbReference type="PIRSF" id="PIRSF019663">
    <property type="entry name" value="Legumain"/>
    <property type="match status" value="1"/>
</dbReference>
<dbReference type="GeneID" id="20324924"/>
<dbReference type="RefSeq" id="XP_009175485.1">
    <property type="nucleotide sequence ID" value="XM_009177221.1"/>
</dbReference>
<accession>A0A075A036</accession>
<feature type="chain" id="PRO_5001705409" description="Hemoglobinase" evidence="11">
    <location>
        <begin position="32"/>
        <end position="445"/>
    </location>
</feature>
<evidence type="ECO:0000256" key="8">
    <source>
        <dbReference type="ARBA" id="ARBA00055993"/>
    </source>
</evidence>
<dbReference type="AlphaFoldDB" id="A0A075A036"/>
<dbReference type="GO" id="GO:0005773">
    <property type="term" value="C:vacuole"/>
    <property type="evidence" value="ECO:0007669"/>
    <property type="project" value="GOC"/>
</dbReference>
<dbReference type="GO" id="GO:0051603">
    <property type="term" value="P:proteolysis involved in protein catabolic process"/>
    <property type="evidence" value="ECO:0007669"/>
    <property type="project" value="TreeGrafter"/>
</dbReference>
<dbReference type="GO" id="GO:0004197">
    <property type="term" value="F:cysteine-type endopeptidase activity"/>
    <property type="evidence" value="ECO:0007669"/>
    <property type="project" value="UniProtKB-EC"/>
</dbReference>
<dbReference type="InterPro" id="IPR046427">
    <property type="entry name" value="Legumain_prodom_sf"/>
</dbReference>
<comment type="function">
    <text evidence="8">This protease is used by the parasite for degradation of the host globin.</text>
</comment>
<evidence type="ECO:0000313" key="12">
    <source>
        <dbReference type="EMBL" id="KER20769.1"/>
    </source>
</evidence>
<feature type="active site" description="Nucleophile" evidence="10">
    <location>
        <position position="206"/>
    </location>
</feature>
<dbReference type="KEGG" id="ovi:T265_10756"/>
<evidence type="ECO:0000313" key="13">
    <source>
        <dbReference type="Proteomes" id="UP000054324"/>
    </source>
</evidence>
<evidence type="ECO:0000256" key="5">
    <source>
        <dbReference type="ARBA" id="ARBA00022729"/>
    </source>
</evidence>
<dbReference type="PANTHER" id="PTHR12000">
    <property type="entry name" value="HEMOGLOBINASE FAMILY MEMBER"/>
    <property type="match status" value="1"/>
</dbReference>